<keyword evidence="1" id="KW-0378">Hydrolase</keyword>
<gene>
    <name evidence="1" type="ORF">GJ700_33155</name>
</gene>
<dbReference type="EMBL" id="WKJJ01000035">
    <property type="protein sequence ID" value="MRV76572.1"/>
    <property type="molecule type" value="Genomic_DNA"/>
</dbReference>
<sequence length="297" mass="32607">MSANLNANEYAQHKKQIQEDLDKRIAKYRARTGAQKMMLKEATLAGPKPLNLLAQGDSWFDYPLPPLSHSDIIAHLEAMPLSPSILNLAHHGEAAEEMLGVQKLRRLTEQLNAPHLNAPFDAILFSGGGNDLVGDQFRLWLNNAAEVSSDPAQGLRPARVDAIFGIVKAAYEDLISARNQAAQAQNRRIPIFTHSYDFAIPTGKGVCGAGPWLKPSLDDRGWDKETGKAIVHQLLAQFADLLTQLQNAHKDFFHIATQGALTSVSQWDNELHPTPKGFALVSAKFVAALRAEFPGRI</sequence>
<accession>A0A7X2IUW7</accession>
<dbReference type="AlphaFoldDB" id="A0A7X2IUW7"/>
<organism evidence="1 2">
    <name type="scientific">Pseudoduganella rivuli</name>
    <dbReference type="NCBI Taxonomy" id="2666085"/>
    <lineage>
        <taxon>Bacteria</taxon>
        <taxon>Pseudomonadati</taxon>
        <taxon>Pseudomonadota</taxon>
        <taxon>Betaproteobacteria</taxon>
        <taxon>Burkholderiales</taxon>
        <taxon>Oxalobacteraceae</taxon>
        <taxon>Telluria group</taxon>
        <taxon>Pseudoduganella</taxon>
    </lineage>
</organism>
<dbReference type="RefSeq" id="WP_154382198.1">
    <property type="nucleotide sequence ID" value="NZ_WKJJ01000035.1"/>
</dbReference>
<proteinExistence type="predicted"/>
<dbReference type="Gene3D" id="3.40.50.1110">
    <property type="entry name" value="SGNH hydrolase"/>
    <property type="match status" value="1"/>
</dbReference>
<dbReference type="SUPFAM" id="SSF52266">
    <property type="entry name" value="SGNH hydrolase"/>
    <property type="match status" value="1"/>
</dbReference>
<dbReference type="Proteomes" id="UP000446768">
    <property type="component" value="Unassembled WGS sequence"/>
</dbReference>
<name>A0A7X2IUW7_9BURK</name>
<protein>
    <submittedName>
        <fullName evidence="1">SGNH/GDSL hydrolase family protein</fullName>
    </submittedName>
</protein>
<reference evidence="1 2" key="1">
    <citation type="submission" date="2019-11" db="EMBL/GenBank/DDBJ databases">
        <title>Novel species isolated from a subtropical stream in China.</title>
        <authorList>
            <person name="Lu H."/>
        </authorList>
    </citation>
    <scope>NUCLEOTIDE SEQUENCE [LARGE SCALE GENOMIC DNA]</scope>
    <source>
        <strain evidence="1 2">FT92W</strain>
    </source>
</reference>
<keyword evidence="2" id="KW-1185">Reference proteome</keyword>
<evidence type="ECO:0000313" key="1">
    <source>
        <dbReference type="EMBL" id="MRV76572.1"/>
    </source>
</evidence>
<comment type="caution">
    <text evidence="1">The sequence shown here is derived from an EMBL/GenBank/DDBJ whole genome shotgun (WGS) entry which is preliminary data.</text>
</comment>
<dbReference type="InterPro" id="IPR036514">
    <property type="entry name" value="SGNH_hydro_sf"/>
</dbReference>
<evidence type="ECO:0000313" key="2">
    <source>
        <dbReference type="Proteomes" id="UP000446768"/>
    </source>
</evidence>
<dbReference type="GO" id="GO:0016788">
    <property type="term" value="F:hydrolase activity, acting on ester bonds"/>
    <property type="evidence" value="ECO:0007669"/>
    <property type="project" value="UniProtKB-ARBA"/>
</dbReference>